<proteinExistence type="predicted"/>
<evidence type="ECO:0000313" key="2">
    <source>
        <dbReference type="Proteomes" id="UP000789570"/>
    </source>
</evidence>
<keyword evidence="2" id="KW-1185">Reference proteome</keyword>
<protein>
    <submittedName>
        <fullName evidence="1">2867_t:CDS:1</fullName>
    </submittedName>
</protein>
<organism evidence="1 2">
    <name type="scientific">Funneliformis caledonium</name>
    <dbReference type="NCBI Taxonomy" id="1117310"/>
    <lineage>
        <taxon>Eukaryota</taxon>
        <taxon>Fungi</taxon>
        <taxon>Fungi incertae sedis</taxon>
        <taxon>Mucoromycota</taxon>
        <taxon>Glomeromycotina</taxon>
        <taxon>Glomeromycetes</taxon>
        <taxon>Glomerales</taxon>
        <taxon>Glomeraceae</taxon>
        <taxon>Funneliformis</taxon>
    </lineage>
</organism>
<dbReference type="Proteomes" id="UP000789570">
    <property type="component" value="Unassembled WGS sequence"/>
</dbReference>
<dbReference type="AlphaFoldDB" id="A0A9N9DSF7"/>
<accession>A0A9N9DSF7</accession>
<sequence>MKDEKHFLVNGYLTEALKKGSLKICEEHLADLCPEVPSEVCEVFEDDDYEFLQEAEDYENEQFNYEEEEKS</sequence>
<comment type="caution">
    <text evidence="1">The sequence shown here is derived from an EMBL/GenBank/DDBJ whole genome shotgun (WGS) entry which is preliminary data.</text>
</comment>
<gene>
    <name evidence="1" type="ORF">FCALED_LOCUS11078</name>
</gene>
<evidence type="ECO:0000313" key="1">
    <source>
        <dbReference type="EMBL" id="CAG8651282.1"/>
    </source>
</evidence>
<name>A0A9N9DSF7_9GLOM</name>
<dbReference type="EMBL" id="CAJVPQ010004436">
    <property type="protein sequence ID" value="CAG8651282.1"/>
    <property type="molecule type" value="Genomic_DNA"/>
</dbReference>
<reference evidence="1" key="1">
    <citation type="submission" date="2021-06" db="EMBL/GenBank/DDBJ databases">
        <authorList>
            <person name="Kallberg Y."/>
            <person name="Tangrot J."/>
            <person name="Rosling A."/>
        </authorList>
    </citation>
    <scope>NUCLEOTIDE SEQUENCE</scope>
    <source>
        <strain evidence="1">UK204</strain>
    </source>
</reference>